<dbReference type="InterPro" id="IPR023772">
    <property type="entry name" value="DNA-bd_HTH_TetR-type_CS"/>
</dbReference>
<reference evidence="6 7" key="1">
    <citation type="submission" date="2019-10" db="EMBL/GenBank/DDBJ databases">
        <title>Dictyobacter vulcani sp. nov., within the class Ktedonobacteria, isolated from soil of volcanic Mt. Zao.</title>
        <authorList>
            <person name="Zheng Y."/>
            <person name="Wang C.M."/>
            <person name="Sakai Y."/>
            <person name="Abe K."/>
            <person name="Yokota A."/>
            <person name="Yabe S."/>
        </authorList>
    </citation>
    <scope>NUCLEOTIDE SEQUENCE [LARGE SCALE GENOMIC DNA]</scope>
    <source>
        <strain evidence="6 7">W12</strain>
    </source>
</reference>
<evidence type="ECO:0000256" key="2">
    <source>
        <dbReference type="ARBA" id="ARBA00023125"/>
    </source>
</evidence>
<sequence length="250" mass="28643">MTHHDDTGKIMTTQSYNYQTFNYQVRLSQSAILGRATMPSISAHISLKEKQREEREKLIVQTAEQVLLEKGYYETSMEEIATRVGISKGTIYLHFKGKDELISAIIQRDLHTFLAELDTMIAQHTTARARFEAILTFLYQGFMCKHTQLLTSIYSGVDIQHKLQEQKNLFREVMEFLFLRIRGIIEEGKASGEITTAISTPIILRTFCGLITPRSYDALLEQHYDLSISSDDAIQQIGQIFFEGITNKHP</sequence>
<feature type="domain" description="HTH tetR-type" evidence="5">
    <location>
        <begin position="53"/>
        <end position="113"/>
    </location>
</feature>
<dbReference type="Gene3D" id="1.10.10.60">
    <property type="entry name" value="Homeodomain-like"/>
    <property type="match status" value="1"/>
</dbReference>
<evidence type="ECO:0000256" key="4">
    <source>
        <dbReference type="PROSITE-ProRule" id="PRU00335"/>
    </source>
</evidence>
<keyword evidence="7" id="KW-1185">Reference proteome</keyword>
<evidence type="ECO:0000259" key="5">
    <source>
        <dbReference type="PROSITE" id="PS50977"/>
    </source>
</evidence>
<dbReference type="AlphaFoldDB" id="A0A5J4KT75"/>
<dbReference type="EMBL" id="BKZW01000002">
    <property type="protein sequence ID" value="GER89651.1"/>
    <property type="molecule type" value="Genomic_DNA"/>
</dbReference>
<evidence type="ECO:0000256" key="3">
    <source>
        <dbReference type="ARBA" id="ARBA00023163"/>
    </source>
</evidence>
<evidence type="ECO:0000313" key="6">
    <source>
        <dbReference type="EMBL" id="GER89651.1"/>
    </source>
</evidence>
<dbReference type="GO" id="GO:0045892">
    <property type="term" value="P:negative regulation of DNA-templated transcription"/>
    <property type="evidence" value="ECO:0007669"/>
    <property type="project" value="UniProtKB-ARBA"/>
</dbReference>
<gene>
    <name evidence="6" type="ORF">KDW_38130</name>
</gene>
<organism evidence="6 7">
    <name type="scientific">Dictyobacter vulcani</name>
    <dbReference type="NCBI Taxonomy" id="2607529"/>
    <lineage>
        <taxon>Bacteria</taxon>
        <taxon>Bacillati</taxon>
        <taxon>Chloroflexota</taxon>
        <taxon>Ktedonobacteria</taxon>
        <taxon>Ktedonobacterales</taxon>
        <taxon>Dictyobacteraceae</taxon>
        <taxon>Dictyobacter</taxon>
    </lineage>
</organism>
<protein>
    <recommendedName>
        <fullName evidence="5">HTH tetR-type domain-containing protein</fullName>
    </recommendedName>
</protein>
<dbReference type="PROSITE" id="PS01081">
    <property type="entry name" value="HTH_TETR_1"/>
    <property type="match status" value="1"/>
</dbReference>
<dbReference type="GO" id="GO:0003700">
    <property type="term" value="F:DNA-binding transcription factor activity"/>
    <property type="evidence" value="ECO:0007669"/>
    <property type="project" value="TreeGrafter"/>
</dbReference>
<dbReference type="InterPro" id="IPR050109">
    <property type="entry name" value="HTH-type_TetR-like_transc_reg"/>
</dbReference>
<dbReference type="FunFam" id="1.10.10.60:FF:000141">
    <property type="entry name" value="TetR family transcriptional regulator"/>
    <property type="match status" value="1"/>
</dbReference>
<dbReference type="Proteomes" id="UP000326912">
    <property type="component" value="Unassembled WGS sequence"/>
</dbReference>
<keyword evidence="3" id="KW-0804">Transcription</keyword>
<dbReference type="InterPro" id="IPR009057">
    <property type="entry name" value="Homeodomain-like_sf"/>
</dbReference>
<evidence type="ECO:0000256" key="1">
    <source>
        <dbReference type="ARBA" id="ARBA00023015"/>
    </source>
</evidence>
<dbReference type="PRINTS" id="PR00455">
    <property type="entry name" value="HTHTETR"/>
</dbReference>
<dbReference type="InterPro" id="IPR036271">
    <property type="entry name" value="Tet_transcr_reg_TetR-rel_C_sf"/>
</dbReference>
<feature type="DNA-binding region" description="H-T-H motif" evidence="4">
    <location>
        <begin position="76"/>
        <end position="95"/>
    </location>
</feature>
<dbReference type="GO" id="GO:0000976">
    <property type="term" value="F:transcription cis-regulatory region binding"/>
    <property type="evidence" value="ECO:0007669"/>
    <property type="project" value="TreeGrafter"/>
</dbReference>
<evidence type="ECO:0000313" key="7">
    <source>
        <dbReference type="Proteomes" id="UP000326912"/>
    </source>
</evidence>
<keyword evidence="2 4" id="KW-0238">DNA-binding</keyword>
<dbReference type="Pfam" id="PF00440">
    <property type="entry name" value="TetR_N"/>
    <property type="match status" value="1"/>
</dbReference>
<dbReference type="InterPro" id="IPR001647">
    <property type="entry name" value="HTH_TetR"/>
</dbReference>
<dbReference type="PANTHER" id="PTHR30055">
    <property type="entry name" value="HTH-TYPE TRANSCRIPTIONAL REGULATOR RUTR"/>
    <property type="match status" value="1"/>
</dbReference>
<dbReference type="SUPFAM" id="SSF48498">
    <property type="entry name" value="Tetracyclin repressor-like, C-terminal domain"/>
    <property type="match status" value="1"/>
</dbReference>
<dbReference type="PANTHER" id="PTHR30055:SF234">
    <property type="entry name" value="HTH-TYPE TRANSCRIPTIONAL REGULATOR BETI"/>
    <property type="match status" value="1"/>
</dbReference>
<dbReference type="PROSITE" id="PS50977">
    <property type="entry name" value="HTH_TETR_2"/>
    <property type="match status" value="1"/>
</dbReference>
<keyword evidence="1" id="KW-0805">Transcription regulation</keyword>
<proteinExistence type="predicted"/>
<accession>A0A5J4KT75</accession>
<name>A0A5J4KT75_9CHLR</name>
<comment type="caution">
    <text evidence="6">The sequence shown here is derived from an EMBL/GenBank/DDBJ whole genome shotgun (WGS) entry which is preliminary data.</text>
</comment>
<dbReference type="Gene3D" id="1.10.357.10">
    <property type="entry name" value="Tetracycline Repressor, domain 2"/>
    <property type="match status" value="1"/>
</dbReference>
<dbReference type="SUPFAM" id="SSF46689">
    <property type="entry name" value="Homeodomain-like"/>
    <property type="match status" value="1"/>
</dbReference>